<evidence type="ECO:0000259" key="5">
    <source>
        <dbReference type="PROSITE" id="PS50930"/>
    </source>
</evidence>
<feature type="domain" description="HTH LytTR-type" evidence="5">
    <location>
        <begin position="131"/>
        <end position="203"/>
    </location>
</feature>
<dbReference type="InterPro" id="IPR007492">
    <property type="entry name" value="LytTR_DNA-bd_dom"/>
</dbReference>
<dbReference type="SMART" id="SM00448">
    <property type="entry name" value="REC"/>
    <property type="match status" value="1"/>
</dbReference>
<dbReference type="SUPFAM" id="SSF52172">
    <property type="entry name" value="CheY-like"/>
    <property type="match status" value="1"/>
</dbReference>
<dbReference type="PANTHER" id="PTHR37299:SF1">
    <property type="entry name" value="STAGE 0 SPORULATION PROTEIN A HOMOLOG"/>
    <property type="match status" value="1"/>
</dbReference>
<evidence type="ECO:0000259" key="4">
    <source>
        <dbReference type="PROSITE" id="PS50110"/>
    </source>
</evidence>
<dbReference type="InterPro" id="IPR001789">
    <property type="entry name" value="Sig_transdc_resp-reg_receiver"/>
</dbReference>
<feature type="domain" description="Response regulatory" evidence="4">
    <location>
        <begin position="2"/>
        <end position="121"/>
    </location>
</feature>
<protein>
    <recommendedName>
        <fullName evidence="1">Stage 0 sporulation protein A homolog</fullName>
    </recommendedName>
</protein>
<dbReference type="Pfam" id="PF04397">
    <property type="entry name" value="LytTR"/>
    <property type="match status" value="1"/>
</dbReference>
<dbReference type="InterPro" id="IPR011006">
    <property type="entry name" value="CheY-like_superfamily"/>
</dbReference>
<sequence length="246" mass="29257">MKIAICDDDISFTSKLEEIIKQESVNYGKKPEIDVFFDGETLVKSIEDGQSYSMIFLDIEMKRMNGITAARRIRQLDRYTLIIYISSYDDYLKELFEVEPFRFISKPLQLQKLKQYFGEAIRKIEGLNNIYSYSYNKEEYTVPIKEIVYFESNKRLINIRLNDGTEQSFYGKLNNVEKEIQKINKHFIRIHQSFLVNYSYVKKMTYSEVVLEHNYDELVLRISEDRRSTVRRKVCEIAGGLQLYND</sequence>
<keyword evidence="3" id="KW-0597">Phosphoprotein</keyword>
<comment type="caution">
    <text evidence="6">The sequence shown here is derived from an EMBL/GenBank/DDBJ whole genome shotgun (WGS) entry which is preliminary data.</text>
</comment>
<evidence type="ECO:0000313" key="7">
    <source>
        <dbReference type="Proteomes" id="UP000225889"/>
    </source>
</evidence>
<evidence type="ECO:0000313" key="6">
    <source>
        <dbReference type="EMBL" id="PHU36306.1"/>
    </source>
</evidence>
<evidence type="ECO:0000256" key="1">
    <source>
        <dbReference type="ARBA" id="ARBA00018672"/>
    </source>
</evidence>
<evidence type="ECO:0000256" key="3">
    <source>
        <dbReference type="PROSITE-ProRule" id="PRU00169"/>
    </source>
</evidence>
<dbReference type="GO" id="GO:0000156">
    <property type="term" value="F:phosphorelay response regulator activity"/>
    <property type="evidence" value="ECO:0007669"/>
    <property type="project" value="InterPro"/>
</dbReference>
<keyword evidence="6" id="KW-0238">DNA-binding</keyword>
<dbReference type="Pfam" id="PF00072">
    <property type="entry name" value="Response_reg"/>
    <property type="match status" value="1"/>
</dbReference>
<evidence type="ECO:0000256" key="2">
    <source>
        <dbReference type="ARBA" id="ARBA00024867"/>
    </source>
</evidence>
<dbReference type="Proteomes" id="UP000225889">
    <property type="component" value="Unassembled WGS sequence"/>
</dbReference>
<feature type="modified residue" description="4-aspartylphosphate" evidence="3">
    <location>
        <position position="58"/>
    </location>
</feature>
<dbReference type="EMBL" id="PDYF01000004">
    <property type="protein sequence ID" value="PHU36306.1"/>
    <property type="molecule type" value="Genomic_DNA"/>
</dbReference>
<dbReference type="PANTHER" id="PTHR37299">
    <property type="entry name" value="TRANSCRIPTIONAL REGULATOR-RELATED"/>
    <property type="match status" value="1"/>
</dbReference>
<name>A0A2G3DZ42_9FIRM</name>
<dbReference type="Gene3D" id="2.40.50.1020">
    <property type="entry name" value="LytTr DNA-binding domain"/>
    <property type="match status" value="1"/>
</dbReference>
<comment type="function">
    <text evidence="2">May play the central regulatory role in sporulation. It may be an element of the effector pathway responsible for the activation of sporulation genes in response to nutritional stress. Spo0A may act in concert with spo0H (a sigma factor) to control the expression of some genes that are critical to the sporulation process.</text>
</comment>
<dbReference type="PROSITE" id="PS50110">
    <property type="entry name" value="RESPONSE_REGULATORY"/>
    <property type="match status" value="1"/>
</dbReference>
<dbReference type="GO" id="GO:0003677">
    <property type="term" value="F:DNA binding"/>
    <property type="evidence" value="ECO:0007669"/>
    <property type="project" value="UniProtKB-KW"/>
</dbReference>
<gene>
    <name evidence="6" type="ORF">CSX01_00950</name>
</gene>
<dbReference type="PROSITE" id="PS50930">
    <property type="entry name" value="HTH_LYTTR"/>
    <property type="match status" value="1"/>
</dbReference>
<proteinExistence type="predicted"/>
<dbReference type="SMART" id="SM00850">
    <property type="entry name" value="LytTR"/>
    <property type="match status" value="1"/>
</dbReference>
<dbReference type="RefSeq" id="WP_099391099.1">
    <property type="nucleotide sequence ID" value="NZ_PDYF01000004.1"/>
</dbReference>
<dbReference type="AlphaFoldDB" id="A0A2G3DZ42"/>
<reference evidence="6 7" key="2">
    <citation type="submission" date="2017-10" db="EMBL/GenBank/DDBJ databases">
        <authorList>
            <person name="Banno H."/>
            <person name="Chua N.-H."/>
        </authorList>
    </citation>
    <scope>NUCLEOTIDE SEQUENCE [LARGE SCALE GENOMIC DNA]</scope>
    <source>
        <strain evidence="6 7">JK626</strain>
    </source>
</reference>
<dbReference type="InterPro" id="IPR046947">
    <property type="entry name" value="LytR-like"/>
</dbReference>
<reference evidence="6 7" key="1">
    <citation type="submission" date="2017-10" db="EMBL/GenBank/DDBJ databases">
        <title>Resolving the taxonomy of Roseburia spp., Eubacterium rectale and Agathobacter spp. through phylogenomic analysis.</title>
        <authorList>
            <person name="Sheridan P.O."/>
            <person name="Walker A.W."/>
            <person name="Duncan S.H."/>
            <person name="Scott K.P."/>
            <person name="Toole P.W.O."/>
            <person name="Luis P."/>
            <person name="Flint H.J."/>
        </authorList>
    </citation>
    <scope>NUCLEOTIDE SEQUENCE [LARGE SCALE GENOMIC DNA]</scope>
    <source>
        <strain evidence="6 7">JK626</strain>
    </source>
</reference>
<organism evidence="6 7">
    <name type="scientific">Pseudobutyrivibrio ruminis</name>
    <dbReference type="NCBI Taxonomy" id="46206"/>
    <lineage>
        <taxon>Bacteria</taxon>
        <taxon>Bacillati</taxon>
        <taxon>Bacillota</taxon>
        <taxon>Clostridia</taxon>
        <taxon>Lachnospirales</taxon>
        <taxon>Lachnospiraceae</taxon>
        <taxon>Pseudobutyrivibrio</taxon>
    </lineage>
</organism>
<accession>A0A2G3DZ42</accession>
<dbReference type="Gene3D" id="3.40.50.2300">
    <property type="match status" value="1"/>
</dbReference>